<dbReference type="Gene3D" id="1.20.1280.170">
    <property type="entry name" value="Exocyst complex component Exo70"/>
    <property type="match status" value="1"/>
</dbReference>
<dbReference type="GO" id="GO:0015031">
    <property type="term" value="P:protein transport"/>
    <property type="evidence" value="ECO:0007669"/>
    <property type="project" value="UniProtKB-KW"/>
</dbReference>
<comment type="similarity">
    <text evidence="1 4">Belongs to the EXO70 family.</text>
</comment>
<dbReference type="InterPro" id="IPR016159">
    <property type="entry name" value="Cullin_repeat-like_dom_sf"/>
</dbReference>
<dbReference type="OrthoDB" id="1922221at2759"/>
<accession>A0A9W8YLW2</accession>
<name>A0A9W8YLW2_9PEZI</name>
<dbReference type="AlphaFoldDB" id="A0A9W8YLW2"/>
<proteinExistence type="inferred from homology"/>
<dbReference type="GO" id="GO:0005546">
    <property type="term" value="F:phosphatidylinositol-4,5-bisphosphate binding"/>
    <property type="evidence" value="ECO:0007669"/>
    <property type="project" value="InterPro"/>
</dbReference>
<keyword evidence="3 4" id="KW-0268">Exocytosis</keyword>
<evidence type="ECO:0000256" key="2">
    <source>
        <dbReference type="ARBA" id="ARBA00022448"/>
    </source>
</evidence>
<comment type="function">
    <text evidence="4">Involved in the secretory pathway as part of the exocyst complex which tethers secretory vesicles to the sites of exocytosis. Also plays a role in the assembly of the exocyst.</text>
</comment>
<keyword evidence="2 4" id="KW-0813">Transport</keyword>
<comment type="caution">
    <text evidence="7">The sequence shown here is derived from an EMBL/GenBank/DDBJ whole genome shotgun (WGS) entry which is preliminary data.</text>
</comment>
<dbReference type="InterPro" id="IPR004140">
    <property type="entry name" value="Exo70"/>
</dbReference>
<sequence length="634" mass="70295">MAVRDTISRQAAEEEAEVDVLKSHLETRAQMTKKIDANRVKVEDAGRKLDMTVASLGGETKKLQDLLKNIRAALSALDNLNKQAESKNDEESTIRMGPEKAGLTSYISSLKRLRKTLASMKSSNLRSTQDTVADLQRLIKSGNTQLEAYFDKLLRSDTPRSIEPLHYTTKNEPFPILSEDKNSKLGVLNDYISDAHKESGIGDDSAAAKIYAEVRGQYLQFTLANLASASINMAKRKDPTTIYRTGMSGIGMYAQAMEGLFRAEYENICRVFTRADWGPTFLTTTTGAITELARVLRELNLHIKQHLATDCFLGFETVEVITTLANNLEQATGELKGALTAALKPIKETAKSSLAELLVTMKQKISGLATLPQDGAPIPVAGEAIRSLQGMVDFLRPVSSIMISIGDGGWKSVATARGAPDMTPNLSSFDVTADGREIFAHYCTDTVETLLAALDARARMLFGKKPVVGVFMANSIMIVERMIRESELWSLLDQRLPPLIDAWRKKSKGLYLDMCKDVSVHLLDTIHTSRAQRPTSGQGAVDSASIMKGLSSKDRDNIKQKFLAFNASFDEMVKSHKSFNMEPEVRRMFARDVQQTVEPLYNRFFDRYHEVDKGKGKYVKYDKAQIAGVFNGLY</sequence>
<organism evidence="7 8">
    <name type="scientific">Gnomoniopsis smithogilvyi</name>
    <dbReference type="NCBI Taxonomy" id="1191159"/>
    <lineage>
        <taxon>Eukaryota</taxon>
        <taxon>Fungi</taxon>
        <taxon>Dikarya</taxon>
        <taxon>Ascomycota</taxon>
        <taxon>Pezizomycotina</taxon>
        <taxon>Sordariomycetes</taxon>
        <taxon>Sordariomycetidae</taxon>
        <taxon>Diaporthales</taxon>
        <taxon>Gnomoniaceae</taxon>
        <taxon>Gnomoniopsis</taxon>
    </lineage>
</organism>
<evidence type="ECO:0000313" key="8">
    <source>
        <dbReference type="Proteomes" id="UP001140453"/>
    </source>
</evidence>
<dbReference type="PANTHER" id="PTHR12542:SF41">
    <property type="entry name" value="EXOCYST COMPLEX COMPONENT 7"/>
    <property type="match status" value="1"/>
</dbReference>
<keyword evidence="5" id="KW-0175">Coiled coil</keyword>
<comment type="subcellular location">
    <subcellularLocation>
        <location evidence="4">Bud</location>
    </subcellularLocation>
    <subcellularLocation>
        <location evidence="4">Bud neck</location>
    </subcellularLocation>
</comment>
<evidence type="ECO:0000313" key="7">
    <source>
        <dbReference type="EMBL" id="KAJ4387156.1"/>
    </source>
</evidence>
<feature type="coiled-coil region" evidence="5">
    <location>
        <begin position="63"/>
        <end position="90"/>
    </location>
</feature>
<keyword evidence="4" id="KW-0653">Protein transport</keyword>
<dbReference type="Pfam" id="PF03081">
    <property type="entry name" value="Exo70_C"/>
    <property type="match status" value="1"/>
</dbReference>
<evidence type="ECO:0000259" key="6">
    <source>
        <dbReference type="Pfam" id="PF03081"/>
    </source>
</evidence>
<feature type="domain" description="Exocyst complex subunit Exo70 C-terminal" evidence="6">
    <location>
        <begin position="248"/>
        <end position="631"/>
    </location>
</feature>
<evidence type="ECO:0000256" key="4">
    <source>
        <dbReference type="RuleBase" id="RU365026"/>
    </source>
</evidence>
<dbReference type="GO" id="GO:0006887">
    <property type="term" value="P:exocytosis"/>
    <property type="evidence" value="ECO:0007669"/>
    <property type="project" value="UniProtKB-KW"/>
</dbReference>
<reference evidence="7" key="1">
    <citation type="submission" date="2022-10" db="EMBL/GenBank/DDBJ databases">
        <title>Tapping the CABI collections for fungal endophytes: first genome assemblies for Collariella, Neodidymelliopsis, Ascochyta clinopodiicola, Didymella pomorum, Didymosphaeria variabile, Neocosmospora piperis and Neocucurbitaria cava.</title>
        <authorList>
            <person name="Hill R."/>
        </authorList>
    </citation>
    <scope>NUCLEOTIDE SEQUENCE</scope>
    <source>
        <strain evidence="7">IMI 355082</strain>
    </source>
</reference>
<protein>
    <recommendedName>
        <fullName evidence="4">Exocyst complex protein EXO70</fullName>
    </recommendedName>
</protein>
<keyword evidence="8" id="KW-1185">Reference proteome</keyword>
<dbReference type="GO" id="GO:0005935">
    <property type="term" value="C:cellular bud neck"/>
    <property type="evidence" value="ECO:0007669"/>
    <property type="project" value="UniProtKB-SubCell"/>
</dbReference>
<dbReference type="Proteomes" id="UP001140453">
    <property type="component" value="Unassembled WGS sequence"/>
</dbReference>
<dbReference type="InterPro" id="IPR046364">
    <property type="entry name" value="Exo70_C"/>
</dbReference>
<evidence type="ECO:0000256" key="3">
    <source>
        <dbReference type="ARBA" id="ARBA00022483"/>
    </source>
</evidence>
<evidence type="ECO:0000256" key="1">
    <source>
        <dbReference type="ARBA" id="ARBA00006756"/>
    </source>
</evidence>
<dbReference type="PANTHER" id="PTHR12542">
    <property type="entry name" value="EXOCYST COMPLEX PROTEIN EXO70"/>
    <property type="match status" value="1"/>
</dbReference>
<dbReference type="EMBL" id="JAPEVB010000005">
    <property type="protein sequence ID" value="KAJ4387156.1"/>
    <property type="molecule type" value="Genomic_DNA"/>
</dbReference>
<dbReference type="SUPFAM" id="SSF74788">
    <property type="entry name" value="Cullin repeat-like"/>
    <property type="match status" value="1"/>
</dbReference>
<evidence type="ECO:0000256" key="5">
    <source>
        <dbReference type="SAM" id="Coils"/>
    </source>
</evidence>
<dbReference type="GO" id="GO:0000145">
    <property type="term" value="C:exocyst"/>
    <property type="evidence" value="ECO:0007669"/>
    <property type="project" value="InterPro"/>
</dbReference>
<dbReference type="Pfam" id="PF20669">
    <property type="entry name" value="Exo70_N"/>
    <property type="match status" value="1"/>
</dbReference>
<gene>
    <name evidence="7" type="primary">EXO70</name>
    <name evidence="7" type="ORF">N0V93_007745</name>
</gene>